<sequence>MDTISENSEKCVIFEKSTDESSAEELTSDVQMGNGSSQSIVLGSPRLQTSYPIRNGYHYQRGVPKYVHPQNRVLPKPIAGQRLRSTDNGSILQTAGTIRGQRRDDNNKEDNTDSEMMGILRKRSEMIEKENDCYHHLNLRNHRLFHSDPDIARRNGPSSYAAEETADLYGNRRFCGGGAAVRASKLKYKKKARAPDPPPTGSSLTKQFEKRPQNNRGGDERQNQKNSPCKCLNKTKAPQPPAIVIHPPPPPPLPTTVTTRTKTSALQTSNSNGTCRSPSVTRAVECHEPKTNYEKNVHPLEKWRNYRSTGDIRLDEENEFPASRTTVFDSRKLSESQNKIPSYLPQRPDPFQKEIQAVTKKIAESKLTNNENTDTKLDKTESSDDNKKENKTASPPKFYFADAGVFKSSNSNPKSDSTGAKFQSTTSEKTTQSASVQKTCNSQNEANDKKNRDVPQECTTIDEIVPSLQRFSPGRRRFKSPSRSSTPTPLQKAEKEWEKLSKNVFHKQDDDSDIDIRLRPVLPRKPPELPKFSPSEAWQALGSDGLGSSNQSTSDDGHESVPPYKKGLTSRNQAEDRPRRLSDMAFGGFENRNGDVFKHRSMSDSHWTPRQDLMDDSDVSSEDSEEAVIPRIRPNPGEISTRFSLPTVMFSNMRPIGSELKSSTPQSSYMSDNSKNKQAKKKTFKHVDTTSDQSVAPVFRRFLSKRNKYPSEEDVAVSDSNWTFGQYGLQKRGKQYSSDLILSDKKKYELLVKSNLSDFLGDILVTKANDMRNQMKSSDSGNSNFSFYSTEGQIMYLPEKGGFVKEDECSPPTKGRVYNMRRRFDANIETQRPNFGIKNSKKKSNPVDIDLGRKRDLELAKMLEDEVRKRRNKEKITIRQQLQRMKDLHSDDEDDDDFDDEAYFTEPKSREESQSPFFISGRPRHSATSEMGIKASPFRNLGGITATDSSHLSHWQSSPALLEDNILKKVVQPMNKGRFSSSSVMSSPEPETWLQTRKVVNSWLERQRNLDAENAQKTQNPHGFGLASSANCRLATSAGDLANDGDISSSPTPVPQKKERRKTNIYKQLMDIVRKEEKHLKKSQRDDCDPNSRESSYSQPESSPSTCSESSSTSSYSYSDSSSSKNNGKNGVPANNEFHTSGYTQSSSGAASFHVAFVQPYTPNKSYRPVPFDVAACTANGCRLPRLQEEGKQVQAEVS</sequence>
<feature type="compositionally biased region" description="Polar residues" evidence="1">
    <location>
        <begin position="28"/>
        <end position="42"/>
    </location>
</feature>
<feature type="compositionally biased region" description="Polar residues" evidence="1">
    <location>
        <begin position="660"/>
        <end position="673"/>
    </location>
</feature>
<feature type="compositionally biased region" description="Basic and acidic residues" evidence="1">
    <location>
        <begin position="446"/>
        <end position="455"/>
    </location>
</feature>
<evidence type="ECO:0000256" key="1">
    <source>
        <dbReference type="SAM" id="MobiDB-lite"/>
    </source>
</evidence>
<gene>
    <name evidence="2" type="ORF">X975_24139</name>
</gene>
<dbReference type="STRING" id="407821.A0A087U0V7"/>
<keyword evidence="3" id="KW-1185">Reference proteome</keyword>
<organism evidence="2 3">
    <name type="scientific">Stegodyphus mimosarum</name>
    <name type="common">African social velvet spider</name>
    <dbReference type="NCBI Taxonomy" id="407821"/>
    <lineage>
        <taxon>Eukaryota</taxon>
        <taxon>Metazoa</taxon>
        <taxon>Ecdysozoa</taxon>
        <taxon>Arthropoda</taxon>
        <taxon>Chelicerata</taxon>
        <taxon>Arachnida</taxon>
        <taxon>Araneae</taxon>
        <taxon>Araneomorphae</taxon>
        <taxon>Entelegynae</taxon>
        <taxon>Eresoidea</taxon>
        <taxon>Eresidae</taxon>
        <taxon>Stegodyphus</taxon>
    </lineage>
</organism>
<dbReference type="AlphaFoldDB" id="A0A087U0V7"/>
<feature type="compositionally biased region" description="Basic and acidic residues" evidence="1">
    <location>
        <begin position="592"/>
        <end position="613"/>
    </location>
</feature>
<feature type="compositionally biased region" description="Acidic residues" evidence="1">
    <location>
        <begin position="890"/>
        <end position="903"/>
    </location>
</feature>
<dbReference type="EMBL" id="KK117624">
    <property type="protein sequence ID" value="KFM70996.1"/>
    <property type="molecule type" value="Genomic_DNA"/>
</dbReference>
<feature type="region of interest" description="Disordered" evidence="1">
    <location>
        <begin position="15"/>
        <end position="42"/>
    </location>
</feature>
<feature type="region of interest" description="Disordered" evidence="1">
    <location>
        <begin position="1039"/>
        <end position="1145"/>
    </location>
</feature>
<feature type="region of interest" description="Disordered" evidence="1">
    <location>
        <begin position="187"/>
        <end position="277"/>
    </location>
</feature>
<dbReference type="Proteomes" id="UP000054359">
    <property type="component" value="Unassembled WGS sequence"/>
</dbReference>
<protein>
    <submittedName>
        <fullName evidence="2">Uncharacterized protein</fullName>
    </submittedName>
</protein>
<feature type="compositionally biased region" description="Low complexity" evidence="1">
    <location>
        <begin position="1093"/>
        <end position="1124"/>
    </location>
</feature>
<proteinExistence type="predicted"/>
<feature type="compositionally biased region" description="Basic and acidic residues" evidence="1">
    <location>
        <begin position="573"/>
        <end position="582"/>
    </location>
</feature>
<name>A0A087U0V7_STEMI</name>
<feature type="region of interest" description="Disordered" evidence="1">
    <location>
        <begin position="321"/>
        <end position="627"/>
    </location>
</feature>
<evidence type="ECO:0000313" key="2">
    <source>
        <dbReference type="EMBL" id="KFM70996.1"/>
    </source>
</evidence>
<feature type="compositionally biased region" description="Polar residues" evidence="1">
    <location>
        <begin position="407"/>
        <end position="445"/>
    </location>
</feature>
<dbReference type="OrthoDB" id="5917823at2759"/>
<feature type="compositionally biased region" description="Basic and acidic residues" evidence="1">
    <location>
        <begin position="492"/>
        <end position="518"/>
    </location>
</feature>
<feature type="compositionally biased region" description="Basic and acidic residues" evidence="1">
    <location>
        <begin position="1072"/>
        <end position="1092"/>
    </location>
</feature>
<feature type="compositionally biased region" description="Basic and acidic residues" evidence="1">
    <location>
        <begin position="207"/>
        <end position="223"/>
    </location>
</feature>
<feature type="compositionally biased region" description="Polar residues" evidence="1">
    <location>
        <begin position="264"/>
        <end position="277"/>
    </location>
</feature>
<evidence type="ECO:0000313" key="3">
    <source>
        <dbReference type="Proteomes" id="UP000054359"/>
    </source>
</evidence>
<accession>A0A087U0V7</accession>
<feature type="compositionally biased region" description="Pro residues" evidence="1">
    <location>
        <begin position="238"/>
        <end position="254"/>
    </location>
</feature>
<dbReference type="OMA" id="KENDCYH"/>
<feature type="region of interest" description="Disordered" evidence="1">
    <location>
        <begin position="878"/>
        <end position="929"/>
    </location>
</feature>
<feature type="region of interest" description="Disordered" evidence="1">
    <location>
        <begin position="660"/>
        <end position="687"/>
    </location>
</feature>
<feature type="compositionally biased region" description="Basic and acidic residues" evidence="1">
    <location>
        <begin position="373"/>
        <end position="391"/>
    </location>
</feature>
<feature type="non-terminal residue" evidence="2">
    <location>
        <position position="1199"/>
    </location>
</feature>
<reference evidence="2 3" key="1">
    <citation type="submission" date="2013-11" db="EMBL/GenBank/DDBJ databases">
        <title>Genome sequencing of Stegodyphus mimosarum.</title>
        <authorList>
            <person name="Bechsgaard J."/>
        </authorList>
    </citation>
    <scope>NUCLEOTIDE SEQUENCE [LARGE SCALE GENOMIC DNA]</scope>
</reference>
<feature type="compositionally biased region" description="Acidic residues" evidence="1">
    <location>
        <begin position="614"/>
        <end position="626"/>
    </location>
</feature>